<evidence type="ECO:0000313" key="4">
    <source>
        <dbReference type="Proteomes" id="UP000015381"/>
    </source>
</evidence>
<dbReference type="HOGENOM" id="CLU_409187_0_0_2"/>
<dbReference type="Gene3D" id="1.10.287.1490">
    <property type="match status" value="1"/>
</dbReference>
<sequence length="644" mass="73737">MASKQQAEAEATVSVRNIGGIDETTVELQPGVTVLAGRNATNRTSFLQAIMAGLGSRDVAMKRDAESAAVTLSIGGQTYQRQLRRRADHIEFDGDPYLEDPELADLFAFLLASNEARQAVTTEQNLRDVIMRPVDLEEIKTEISRLESEKSDIDEEREAIEARKQTLPELEAEKARLEDEIEETQEALTAKEAEIDAADADVQTQRTEQQQLEAKLDELREARNTLEDVRYDLDTERESVESLKQDRATIEAELEALPETPDDEIDRLDADISQLREQRRRLDSEINSLQSTVRFNEEMLDGERTDVYKAMTEDGHTTEDLLTDNVVCWTCGSTVPREQIEATLAELRNLREDKLETKRELADELDDLKAEKERLEGQRTQRSEYERQLSAIEDELAQREDRIEALQERRTEMETAVKELQAAVEDRESEQFDEILELHQEANELEYELGRLETDLEDVEDDIEAIESRIDEQSELEAERERIADELIDLRTRVETLEKDAVEAFNDHMETVLGVLEYDNLDRIWIERAQREVKEGRQKAIRTFFELHVVRSTPSGTTYEDTVDHLSESEREVTGLVFALAGYLVHEVYETVPFMLLDSLEAIDSARIADLVEYFGEFADYLVVALLEEDADAVEGDHTRIESI</sequence>
<accession>F7PFU1</accession>
<dbReference type="GO" id="GO:0006302">
    <property type="term" value="P:double-strand break repair"/>
    <property type="evidence" value="ECO:0007669"/>
    <property type="project" value="InterPro"/>
</dbReference>
<gene>
    <name evidence="3" type="ORF">HTIA_1063</name>
</gene>
<dbReference type="InterPro" id="IPR027417">
    <property type="entry name" value="P-loop_NTPase"/>
</dbReference>
<dbReference type="PANTHER" id="PTHR43941:SF1">
    <property type="entry name" value="STRUCTURAL MAINTENANCE OF CHROMOSOMES PROTEIN 2"/>
    <property type="match status" value="1"/>
</dbReference>
<evidence type="ECO:0000259" key="2">
    <source>
        <dbReference type="Pfam" id="PF13476"/>
    </source>
</evidence>
<protein>
    <recommendedName>
        <fullName evidence="2">Rad50/SbcC-type AAA domain-containing protein</fullName>
    </recommendedName>
</protein>
<dbReference type="GeneID" id="23800379"/>
<dbReference type="Pfam" id="PF13476">
    <property type="entry name" value="AAA_23"/>
    <property type="match status" value="1"/>
</dbReference>
<name>F7PFU1_9EURY</name>
<feature type="coiled-coil region" evidence="1">
    <location>
        <begin position="136"/>
        <end position="292"/>
    </location>
</feature>
<dbReference type="PATRIC" id="fig|1033806.12.peg.1055"/>
<dbReference type="NCBIfam" id="NF045487">
    <property type="entry name" value="ASRP"/>
    <property type="match status" value="1"/>
</dbReference>
<dbReference type="GO" id="GO:0016887">
    <property type="term" value="F:ATP hydrolysis activity"/>
    <property type="evidence" value="ECO:0007669"/>
    <property type="project" value="InterPro"/>
</dbReference>
<dbReference type="PANTHER" id="PTHR43941">
    <property type="entry name" value="STRUCTURAL MAINTENANCE OF CHROMOSOMES PROTEIN 2"/>
    <property type="match status" value="1"/>
</dbReference>
<feature type="coiled-coil region" evidence="1">
    <location>
        <begin position="337"/>
        <end position="500"/>
    </location>
</feature>
<organism evidence="3 4">
    <name type="scientific">Halorhabdus tiamatea SARL4B</name>
    <dbReference type="NCBI Taxonomy" id="1033806"/>
    <lineage>
        <taxon>Archaea</taxon>
        <taxon>Methanobacteriati</taxon>
        <taxon>Methanobacteriota</taxon>
        <taxon>Stenosarchaea group</taxon>
        <taxon>Halobacteria</taxon>
        <taxon>Halobacteriales</taxon>
        <taxon>Haloarculaceae</taxon>
        <taxon>Halorhabdus</taxon>
    </lineage>
</organism>
<evidence type="ECO:0000313" key="3">
    <source>
        <dbReference type="EMBL" id="CCQ33201.1"/>
    </source>
</evidence>
<dbReference type="KEGG" id="hti:HTIA_1063"/>
<evidence type="ECO:0000256" key="1">
    <source>
        <dbReference type="SAM" id="Coils"/>
    </source>
</evidence>
<dbReference type="AlphaFoldDB" id="F7PFU1"/>
<dbReference type="EMBL" id="HF571520">
    <property type="protein sequence ID" value="CCQ33201.1"/>
    <property type="molecule type" value="Genomic_DNA"/>
</dbReference>
<dbReference type="Proteomes" id="UP000015381">
    <property type="component" value="Chromosome I"/>
</dbReference>
<keyword evidence="1" id="KW-0175">Coiled coil</keyword>
<reference evidence="3 4" key="1">
    <citation type="journal article" date="2014" name="Environ. Microbiol.">
        <title>Halorhabdus tiamatea: proteogenomics and glycosidase activity measurements identify the first cultivated euryarchaeon from a deep-sea anoxic brine lake as potential polysaccharide degrader.</title>
        <authorList>
            <person name="Werner J."/>
            <person name="Ferrer M."/>
            <person name="Michel G."/>
            <person name="Mann A.J."/>
            <person name="Huang S."/>
            <person name="Juarez S."/>
            <person name="Ciordia S."/>
            <person name="Albar J.P."/>
            <person name="Alcaide M."/>
            <person name="La Cono V."/>
            <person name="Yakimov M.M."/>
            <person name="Antunes A."/>
            <person name="Taborda M."/>
            <person name="Da Costa M.S."/>
            <person name="Amann R.I."/>
            <person name="Gloeckner F.O."/>
            <person name="Golyshina O.V."/>
            <person name="Golyshin P.N."/>
            <person name="Teeling H."/>
        </authorList>
    </citation>
    <scope>NUCLEOTIDE SEQUENCE [LARGE SCALE GENOMIC DNA]</scope>
    <source>
        <strain evidence="4">SARL4B</strain>
    </source>
</reference>
<dbReference type="OrthoDB" id="241568at2157"/>
<dbReference type="InterPro" id="IPR038729">
    <property type="entry name" value="Rad50/SbcC_AAA"/>
</dbReference>
<feature type="domain" description="Rad50/SbcC-type AAA" evidence="2">
    <location>
        <begin position="13"/>
        <end position="226"/>
    </location>
</feature>
<proteinExistence type="predicted"/>
<keyword evidence="4" id="KW-1185">Reference proteome</keyword>
<dbReference type="RefSeq" id="WP_008523899.1">
    <property type="nucleotide sequence ID" value="NC_021921.1"/>
</dbReference>
<dbReference type="Gene3D" id="3.40.50.300">
    <property type="entry name" value="P-loop containing nucleotide triphosphate hydrolases"/>
    <property type="match status" value="1"/>
</dbReference>